<proteinExistence type="predicted"/>
<dbReference type="PANTHER" id="PTHR45913">
    <property type="entry name" value="EPM2A-INTERACTING PROTEIN 1"/>
    <property type="match status" value="1"/>
</dbReference>
<evidence type="ECO:0000256" key="1">
    <source>
        <dbReference type="SAM" id="MobiDB-lite"/>
    </source>
</evidence>
<name>A0A672QSS6_SINGR</name>
<feature type="region of interest" description="Disordered" evidence="1">
    <location>
        <begin position="47"/>
        <end position="90"/>
    </location>
</feature>
<evidence type="ECO:0000313" key="2">
    <source>
        <dbReference type="Ensembl" id="ENSSGRP00000079115.1"/>
    </source>
</evidence>
<dbReference type="Proteomes" id="UP000472262">
    <property type="component" value="Unassembled WGS sequence"/>
</dbReference>
<dbReference type="SUPFAM" id="SSF53098">
    <property type="entry name" value="Ribonuclease H-like"/>
    <property type="match status" value="1"/>
</dbReference>
<evidence type="ECO:0008006" key="4">
    <source>
        <dbReference type="Google" id="ProtNLM"/>
    </source>
</evidence>
<protein>
    <recommendedName>
        <fullName evidence="4">HAT C-terminal dimerisation domain-containing protein</fullName>
    </recommendedName>
</protein>
<dbReference type="OMA" id="WENDIKE"/>
<dbReference type="InterPro" id="IPR012337">
    <property type="entry name" value="RNaseH-like_sf"/>
</dbReference>
<sequence length="473" mass="52958">MSRLGRCSRRTDGGSSCLPGQDVLNRLSLLLCSQELLGEALDCMIWDTEPSSPDPDSGLATIPEGGSAAESSSPESSDSPSNAAIDIQSSGGAPVDTAGMLFVEGPMCSLGHTLILPCATEIVKELFGEDKSKQSAKIPLSNQTLRVKNGTTHYEWENDIKEDFLFCKELRTTTTANDIFETLDNFVRSNEINWSDCIGVCTDEAAAMTGRQFGIVQHIKEFAPLAVSMHCFLHREVLATKEMESNLHGVLDVAVKIVNFVNARATNSWLFTALCEEVGADYHALLMHTDMRWLSRGRVLMRLFSLREELRDFLADKRPDLAEILDDDKWLAQLGYLSDIFEAFKRKLHMWKTPPESVTCFSTPMHLLSRQLTLWIRNPFTENMAEYLKAHFSEVLLESFWSEIAEEHPVCHTAAMKVLIPFCTTYLCEAGFSTMTALKTKYRARLTLENDMHLALSKISPRIITLCQQQSSH</sequence>
<accession>A0A672QSS6</accession>
<feature type="compositionally biased region" description="Low complexity" evidence="1">
    <location>
        <begin position="63"/>
        <end position="81"/>
    </location>
</feature>
<reference evidence="2" key="2">
    <citation type="submission" date="2025-09" db="UniProtKB">
        <authorList>
            <consortium name="Ensembl"/>
        </authorList>
    </citation>
    <scope>IDENTIFICATION</scope>
</reference>
<dbReference type="AlphaFoldDB" id="A0A672QSS6"/>
<dbReference type="Ensembl" id="ENSSGRT00000084245.1">
    <property type="protein sequence ID" value="ENSSGRP00000079115.1"/>
    <property type="gene ID" value="ENSSGRG00000040063.1"/>
</dbReference>
<dbReference type="PANTHER" id="PTHR45913:SF19">
    <property type="entry name" value="LOW QUALITY PROTEIN: ZINC FINGER BED DOMAIN-CONTAINING PROTEIN 5-LIKE"/>
    <property type="match status" value="1"/>
</dbReference>
<dbReference type="InParanoid" id="A0A672QSS6"/>
<reference evidence="2" key="1">
    <citation type="submission" date="2025-08" db="UniProtKB">
        <authorList>
            <consortium name="Ensembl"/>
        </authorList>
    </citation>
    <scope>IDENTIFICATION</scope>
</reference>
<organism evidence="2 3">
    <name type="scientific">Sinocyclocheilus grahami</name>
    <name type="common">Dianchi golden-line fish</name>
    <name type="synonym">Barbus grahami</name>
    <dbReference type="NCBI Taxonomy" id="75366"/>
    <lineage>
        <taxon>Eukaryota</taxon>
        <taxon>Metazoa</taxon>
        <taxon>Chordata</taxon>
        <taxon>Craniata</taxon>
        <taxon>Vertebrata</taxon>
        <taxon>Euteleostomi</taxon>
        <taxon>Actinopterygii</taxon>
        <taxon>Neopterygii</taxon>
        <taxon>Teleostei</taxon>
        <taxon>Ostariophysi</taxon>
        <taxon>Cypriniformes</taxon>
        <taxon>Cyprinidae</taxon>
        <taxon>Cyprininae</taxon>
        <taxon>Sinocyclocheilus</taxon>
    </lineage>
</organism>
<keyword evidence="3" id="KW-1185">Reference proteome</keyword>
<evidence type="ECO:0000313" key="3">
    <source>
        <dbReference type="Proteomes" id="UP000472262"/>
    </source>
</evidence>